<dbReference type="Gene3D" id="3.40.630.30">
    <property type="match status" value="1"/>
</dbReference>
<comment type="caution">
    <text evidence="3">The sequence shown here is derived from an EMBL/GenBank/DDBJ whole genome shotgun (WGS) entry which is preliminary data.</text>
</comment>
<dbReference type="Pfam" id="PF13508">
    <property type="entry name" value="Acetyltransf_7"/>
    <property type="match status" value="1"/>
</dbReference>
<feature type="transmembrane region" description="Helical" evidence="1">
    <location>
        <begin position="189"/>
        <end position="207"/>
    </location>
</feature>
<name>A0ABU0M7N9_9HYPH</name>
<dbReference type="SUPFAM" id="SSF55729">
    <property type="entry name" value="Acyl-CoA N-acyltransferases (Nat)"/>
    <property type="match status" value="1"/>
</dbReference>
<keyword evidence="1" id="KW-1133">Transmembrane helix</keyword>
<evidence type="ECO:0000313" key="4">
    <source>
        <dbReference type="Proteomes" id="UP001223743"/>
    </source>
</evidence>
<dbReference type="EMBL" id="JAUSWJ010000001">
    <property type="protein sequence ID" value="MDQ0516995.1"/>
    <property type="molecule type" value="Genomic_DNA"/>
</dbReference>
<dbReference type="InterPro" id="IPR016181">
    <property type="entry name" value="Acyl_CoA_acyltransferase"/>
</dbReference>
<protein>
    <submittedName>
        <fullName evidence="3">GNAT superfamily N-acetyltransferase</fullName>
    </submittedName>
</protein>
<keyword evidence="1" id="KW-0472">Membrane</keyword>
<sequence length="269" mass="28404">MERPETDDTRLGALVEANLHAFLLALGRAGGGEERLGPDLSWTIGGSPIDYHNAAFGARLTAEEADGAIARSLSIMRRRGVPGSWHLGPSSRPPDLGARLEAAGFSAGFAEHGMAADLPALSPTEPPPGVSVEEVRDEAGIARWIDTLARGFGEGAREAEWVGACWRRLGYGPGSDWRHFIARLDGRPAATATLFLAAGVAGLYFVFTAEEARRRGLGAAVTNAALGEAARLGIATAVLGASEAGAALYRRLGFRDCCRLPIYEWQPDA</sequence>
<dbReference type="Proteomes" id="UP001223743">
    <property type="component" value="Unassembled WGS sequence"/>
</dbReference>
<evidence type="ECO:0000313" key="3">
    <source>
        <dbReference type="EMBL" id="MDQ0516995.1"/>
    </source>
</evidence>
<feature type="domain" description="N-acetyltransferase" evidence="2">
    <location>
        <begin position="130"/>
        <end position="269"/>
    </location>
</feature>
<dbReference type="RefSeq" id="WP_266278888.1">
    <property type="nucleotide sequence ID" value="NZ_JAPKNF010000001.1"/>
</dbReference>
<dbReference type="CDD" id="cd04301">
    <property type="entry name" value="NAT_SF"/>
    <property type="match status" value="1"/>
</dbReference>
<dbReference type="InterPro" id="IPR000182">
    <property type="entry name" value="GNAT_dom"/>
</dbReference>
<evidence type="ECO:0000256" key="1">
    <source>
        <dbReference type="SAM" id="Phobius"/>
    </source>
</evidence>
<keyword evidence="1" id="KW-0812">Transmembrane</keyword>
<reference evidence="3 4" key="1">
    <citation type="submission" date="2023-07" db="EMBL/GenBank/DDBJ databases">
        <title>Genomic Encyclopedia of Type Strains, Phase IV (KMG-IV): sequencing the most valuable type-strain genomes for metagenomic binning, comparative biology and taxonomic classification.</title>
        <authorList>
            <person name="Goeker M."/>
        </authorList>
    </citation>
    <scope>NUCLEOTIDE SEQUENCE [LARGE SCALE GENOMIC DNA]</scope>
    <source>
        <strain evidence="3 4">B1-1</strain>
    </source>
</reference>
<dbReference type="PROSITE" id="PS51186">
    <property type="entry name" value="GNAT"/>
    <property type="match status" value="1"/>
</dbReference>
<accession>A0ABU0M7N9</accession>
<evidence type="ECO:0000259" key="2">
    <source>
        <dbReference type="PROSITE" id="PS51186"/>
    </source>
</evidence>
<gene>
    <name evidence="3" type="ORF">QO015_002608</name>
</gene>
<organism evidence="3 4">
    <name type="scientific">Kaistia geumhonensis</name>
    <dbReference type="NCBI Taxonomy" id="410839"/>
    <lineage>
        <taxon>Bacteria</taxon>
        <taxon>Pseudomonadati</taxon>
        <taxon>Pseudomonadota</taxon>
        <taxon>Alphaproteobacteria</taxon>
        <taxon>Hyphomicrobiales</taxon>
        <taxon>Kaistiaceae</taxon>
        <taxon>Kaistia</taxon>
    </lineage>
</organism>
<keyword evidence="4" id="KW-1185">Reference proteome</keyword>
<proteinExistence type="predicted"/>